<feature type="compositionally biased region" description="Low complexity" evidence="6">
    <location>
        <begin position="1"/>
        <end position="21"/>
    </location>
</feature>
<dbReference type="InterPro" id="IPR035906">
    <property type="entry name" value="MetI-like_sf"/>
</dbReference>
<keyword evidence="5" id="KW-0813">Transport</keyword>
<feature type="transmembrane region" description="Helical" evidence="5">
    <location>
        <begin position="114"/>
        <end position="135"/>
    </location>
</feature>
<evidence type="ECO:0000256" key="3">
    <source>
        <dbReference type="ARBA" id="ARBA00022989"/>
    </source>
</evidence>
<accession>A0ABS4AYM3</accession>
<keyword evidence="3 5" id="KW-1133">Transmembrane helix</keyword>
<feature type="transmembrane region" description="Helical" evidence="5">
    <location>
        <begin position="147"/>
        <end position="167"/>
    </location>
</feature>
<protein>
    <submittedName>
        <fullName evidence="8">Sugar ABC transporter permease</fullName>
    </submittedName>
</protein>
<evidence type="ECO:0000313" key="8">
    <source>
        <dbReference type="EMBL" id="MBP0465627.1"/>
    </source>
</evidence>
<evidence type="ECO:0000256" key="1">
    <source>
        <dbReference type="ARBA" id="ARBA00004651"/>
    </source>
</evidence>
<evidence type="ECO:0000256" key="2">
    <source>
        <dbReference type="ARBA" id="ARBA00022692"/>
    </source>
</evidence>
<comment type="caution">
    <text evidence="8">The sequence shown here is derived from an EMBL/GenBank/DDBJ whole genome shotgun (WGS) entry which is preliminary data.</text>
</comment>
<organism evidence="8 9">
    <name type="scientific">Roseomonas nitratireducens</name>
    <dbReference type="NCBI Taxonomy" id="2820810"/>
    <lineage>
        <taxon>Bacteria</taxon>
        <taxon>Pseudomonadati</taxon>
        <taxon>Pseudomonadota</taxon>
        <taxon>Alphaproteobacteria</taxon>
        <taxon>Acetobacterales</taxon>
        <taxon>Roseomonadaceae</taxon>
        <taxon>Roseomonas</taxon>
    </lineage>
</organism>
<dbReference type="EMBL" id="JAGIYZ010000017">
    <property type="protein sequence ID" value="MBP0465627.1"/>
    <property type="molecule type" value="Genomic_DNA"/>
</dbReference>
<dbReference type="PANTHER" id="PTHR43759:SF1">
    <property type="entry name" value="GLUCOSE IMPORT SYSTEM PERMEASE PROTEIN GLCT"/>
    <property type="match status" value="1"/>
</dbReference>
<dbReference type="Proteomes" id="UP000680815">
    <property type="component" value="Unassembled WGS sequence"/>
</dbReference>
<dbReference type="PROSITE" id="PS50928">
    <property type="entry name" value="ABC_TM1"/>
    <property type="match status" value="1"/>
</dbReference>
<keyword evidence="2 5" id="KW-0812">Transmembrane</keyword>
<feature type="transmembrane region" description="Helical" evidence="5">
    <location>
        <begin position="245"/>
        <end position="263"/>
    </location>
</feature>
<dbReference type="InterPro" id="IPR052730">
    <property type="entry name" value="Sugar_ABC_transporter"/>
</dbReference>
<evidence type="ECO:0000256" key="4">
    <source>
        <dbReference type="ARBA" id="ARBA00023136"/>
    </source>
</evidence>
<feature type="transmembrane region" description="Helical" evidence="5">
    <location>
        <begin position="53"/>
        <end position="74"/>
    </location>
</feature>
<evidence type="ECO:0000256" key="5">
    <source>
        <dbReference type="RuleBase" id="RU363032"/>
    </source>
</evidence>
<comment type="similarity">
    <text evidence="5">Belongs to the binding-protein-dependent transport system permease family.</text>
</comment>
<proteinExistence type="inferred from homology"/>
<dbReference type="CDD" id="cd06261">
    <property type="entry name" value="TM_PBP2"/>
    <property type="match status" value="1"/>
</dbReference>
<evidence type="ECO:0000313" key="9">
    <source>
        <dbReference type="Proteomes" id="UP000680815"/>
    </source>
</evidence>
<comment type="subcellular location">
    <subcellularLocation>
        <location evidence="1 5">Cell membrane</location>
        <topology evidence="1 5">Multi-pass membrane protein</topology>
    </subcellularLocation>
</comment>
<dbReference type="Gene3D" id="1.10.3720.10">
    <property type="entry name" value="MetI-like"/>
    <property type="match status" value="1"/>
</dbReference>
<keyword evidence="4 5" id="KW-0472">Membrane</keyword>
<gene>
    <name evidence="8" type="ORF">J5Y09_17000</name>
</gene>
<dbReference type="SUPFAM" id="SSF161098">
    <property type="entry name" value="MetI-like"/>
    <property type="match status" value="1"/>
</dbReference>
<reference evidence="8 9" key="1">
    <citation type="submission" date="2021-03" db="EMBL/GenBank/DDBJ databases">
        <authorList>
            <person name="So Y."/>
        </authorList>
    </citation>
    <scope>NUCLEOTIDE SEQUENCE [LARGE SCALE GENOMIC DNA]</scope>
    <source>
        <strain evidence="8 9">PWR1</strain>
    </source>
</reference>
<feature type="transmembrane region" description="Helical" evidence="5">
    <location>
        <begin position="301"/>
        <end position="324"/>
    </location>
</feature>
<dbReference type="Pfam" id="PF00528">
    <property type="entry name" value="BPD_transp_1"/>
    <property type="match status" value="1"/>
</dbReference>
<name>A0ABS4AYM3_9PROT</name>
<sequence>MSRPNSAARPRPSAPCSNSPNGRADRVAGTTATLDGAAAGSAPRRRRNYARQYWWFVVPCGAVVLATIIFPWVFTLWMSAHEYRLGGGSSWVGFANYAKLVSDERFLLSIVRTLYFTALSVLIPMVLGLLAALAFHRKFPLRGLARTIFILPMMATPVAVALVWTMMFHPQLGVLNWLLQQMGIPPSMWVYEASSVIPTLVMVEVWHWTPLVMLILLGGLASLPIDPYEAAKIDGATPWQAFRHITLPLLAPFLVVALIIRTIDALKAFDTIYVITQGGPGTASETINIFLYLQAFAYYNLGYASAVVVVFFTIIIALAMVLLWTRARVKDS</sequence>
<feature type="transmembrane region" description="Helical" evidence="5">
    <location>
        <begin position="205"/>
        <end position="225"/>
    </location>
</feature>
<keyword evidence="9" id="KW-1185">Reference proteome</keyword>
<dbReference type="InterPro" id="IPR000515">
    <property type="entry name" value="MetI-like"/>
</dbReference>
<evidence type="ECO:0000259" key="7">
    <source>
        <dbReference type="PROSITE" id="PS50928"/>
    </source>
</evidence>
<feature type="region of interest" description="Disordered" evidence="6">
    <location>
        <begin position="1"/>
        <end position="25"/>
    </location>
</feature>
<evidence type="ECO:0000256" key="6">
    <source>
        <dbReference type="SAM" id="MobiDB-lite"/>
    </source>
</evidence>
<dbReference type="PANTHER" id="PTHR43759">
    <property type="entry name" value="TREHALOSE TRANSPORT SYSTEM PERMEASE PROTEIN SUGA"/>
    <property type="match status" value="1"/>
</dbReference>
<feature type="domain" description="ABC transmembrane type-1" evidence="7">
    <location>
        <begin position="110"/>
        <end position="322"/>
    </location>
</feature>